<evidence type="ECO:0000313" key="3">
    <source>
        <dbReference type="Proteomes" id="UP000325313"/>
    </source>
</evidence>
<comment type="caution">
    <text evidence="2">The sequence shown here is derived from an EMBL/GenBank/DDBJ whole genome shotgun (WGS) entry which is preliminary data.</text>
</comment>
<evidence type="ECO:0000313" key="2">
    <source>
        <dbReference type="EMBL" id="KAA1071094.1"/>
    </source>
</evidence>
<evidence type="ECO:0000256" key="1">
    <source>
        <dbReference type="SAM" id="MobiDB-lite"/>
    </source>
</evidence>
<gene>
    <name evidence="2" type="ORF">PGTUg99_014136</name>
</gene>
<name>A0A5B0M5J7_PUCGR</name>
<accession>A0A5B0M5J7</accession>
<reference evidence="2 3" key="1">
    <citation type="submission" date="2019-05" db="EMBL/GenBank/DDBJ databases">
        <title>Emergence of the Ug99 lineage of the wheat stem rust pathogen through somatic hybridization.</title>
        <authorList>
            <person name="Li F."/>
            <person name="Upadhyaya N.M."/>
            <person name="Sperschneider J."/>
            <person name="Matny O."/>
            <person name="Nguyen-Phuc H."/>
            <person name="Mago R."/>
            <person name="Raley C."/>
            <person name="Miller M.E."/>
            <person name="Silverstein K.A.T."/>
            <person name="Henningsen E."/>
            <person name="Hirsch C.D."/>
            <person name="Visser B."/>
            <person name="Pretorius Z.A."/>
            <person name="Steffenson B.J."/>
            <person name="Schwessinger B."/>
            <person name="Dodds P.N."/>
            <person name="Figueroa M."/>
        </authorList>
    </citation>
    <scope>NUCLEOTIDE SEQUENCE [LARGE SCALE GENOMIC DNA]</scope>
    <source>
        <strain evidence="2 3">Ug99</strain>
    </source>
</reference>
<dbReference type="Proteomes" id="UP000325313">
    <property type="component" value="Unassembled WGS sequence"/>
</dbReference>
<feature type="region of interest" description="Disordered" evidence="1">
    <location>
        <begin position="55"/>
        <end position="78"/>
    </location>
</feature>
<feature type="region of interest" description="Disordered" evidence="1">
    <location>
        <begin position="1"/>
        <end position="25"/>
    </location>
</feature>
<protein>
    <submittedName>
        <fullName evidence="2">Uncharacterized protein</fullName>
    </submittedName>
</protein>
<dbReference type="AlphaFoldDB" id="A0A5B0M5J7"/>
<dbReference type="EMBL" id="VDEP01000480">
    <property type="protein sequence ID" value="KAA1071094.1"/>
    <property type="molecule type" value="Genomic_DNA"/>
</dbReference>
<sequence length="110" mass="11885">MNKCRQAAASLPGNRGQANVAGSSRPWGFTPPAMKHPQFFVGAVRFKPTEFVPSSILSPALGRSPEKPGGENLIPNSFPHHQQPFCSLRIVLTQSQTTPPDLVKVDPTPK</sequence>
<proteinExistence type="predicted"/>
<organism evidence="2 3">
    <name type="scientific">Puccinia graminis f. sp. tritici</name>
    <dbReference type="NCBI Taxonomy" id="56615"/>
    <lineage>
        <taxon>Eukaryota</taxon>
        <taxon>Fungi</taxon>
        <taxon>Dikarya</taxon>
        <taxon>Basidiomycota</taxon>
        <taxon>Pucciniomycotina</taxon>
        <taxon>Pucciniomycetes</taxon>
        <taxon>Pucciniales</taxon>
        <taxon>Pucciniaceae</taxon>
        <taxon>Puccinia</taxon>
    </lineage>
</organism>